<comment type="caution">
    <text evidence="1">The sequence shown here is derived from an EMBL/GenBank/DDBJ whole genome shotgun (WGS) entry which is preliminary data.</text>
</comment>
<dbReference type="Proteomes" id="UP000239614">
    <property type="component" value="Unassembled WGS sequence"/>
</dbReference>
<dbReference type="OrthoDB" id="9788208at2"/>
<organism evidence="1 2">
    <name type="scientific">Clostridium thermopalmarium DSM 5974</name>
    <dbReference type="NCBI Taxonomy" id="1121340"/>
    <lineage>
        <taxon>Bacteria</taxon>
        <taxon>Bacillati</taxon>
        <taxon>Bacillota</taxon>
        <taxon>Clostridia</taxon>
        <taxon>Eubacteriales</taxon>
        <taxon>Clostridiaceae</taxon>
        <taxon>Clostridium</taxon>
    </lineage>
</organism>
<keyword evidence="2" id="KW-1185">Reference proteome</keyword>
<dbReference type="EMBL" id="PVXN01000012">
    <property type="protein sequence ID" value="PRR75109.1"/>
    <property type="molecule type" value="Genomic_DNA"/>
</dbReference>
<dbReference type="RefSeq" id="WP_106024096.1">
    <property type="nucleotide sequence ID" value="NZ_PVXN01000012.1"/>
</dbReference>
<sequence>MQNKVEKECCIIENIIGTRVKTISLHNPSIHNQYPEFRGYKNAYSKEFFNTDLYISDYCKDFRGKNLREFMKKGRNNLIQVLFHPIHFSEKEESYMESFSRIIADNINRIDVYNSYSNKTYKKELNNNTLLEYFQNYIKENRLND</sequence>
<reference evidence="1 2" key="1">
    <citation type="submission" date="2018-03" db="EMBL/GenBank/DDBJ databases">
        <title>Genome sequence of Clostridium thermopalmarium DSM 5974.</title>
        <authorList>
            <person name="Poehlein A."/>
            <person name="Daniel R."/>
        </authorList>
    </citation>
    <scope>NUCLEOTIDE SEQUENCE [LARGE SCALE GENOMIC DNA]</scope>
    <source>
        <strain evidence="1 2">DSM 5974</strain>
    </source>
</reference>
<proteinExistence type="predicted"/>
<evidence type="ECO:0000313" key="1">
    <source>
        <dbReference type="EMBL" id="PRR75109.1"/>
    </source>
</evidence>
<accession>A0A2T0AWJ6</accession>
<protein>
    <submittedName>
        <fullName evidence="1">Uncharacterized protein</fullName>
    </submittedName>
</protein>
<evidence type="ECO:0000313" key="2">
    <source>
        <dbReference type="Proteomes" id="UP000239614"/>
    </source>
</evidence>
<dbReference type="AlphaFoldDB" id="A0A2T0AWJ6"/>
<name>A0A2T0AWJ6_9CLOT</name>
<gene>
    <name evidence="1" type="ORF">CPAL_06610</name>
</gene>